<dbReference type="EMBL" id="JBHSDK010000028">
    <property type="protein sequence ID" value="MFC4337091.1"/>
    <property type="molecule type" value="Genomic_DNA"/>
</dbReference>
<evidence type="ECO:0000259" key="7">
    <source>
        <dbReference type="PROSITE" id="PS50110"/>
    </source>
</evidence>
<proteinExistence type="predicted"/>
<feature type="domain" description="HTH luxR-type" evidence="6">
    <location>
        <begin position="146"/>
        <end position="211"/>
    </location>
</feature>
<dbReference type="InterPro" id="IPR039420">
    <property type="entry name" value="WalR-like"/>
</dbReference>
<evidence type="ECO:0000256" key="4">
    <source>
        <dbReference type="ARBA" id="ARBA00023163"/>
    </source>
</evidence>
<dbReference type="Pfam" id="PF00196">
    <property type="entry name" value="GerE"/>
    <property type="match status" value="1"/>
</dbReference>
<reference evidence="9" key="1">
    <citation type="journal article" date="2019" name="Int. J. Syst. Evol. Microbiol.">
        <title>The Global Catalogue of Microorganisms (GCM) 10K type strain sequencing project: providing services to taxonomists for standard genome sequencing and annotation.</title>
        <authorList>
            <consortium name="The Broad Institute Genomics Platform"/>
            <consortium name="The Broad Institute Genome Sequencing Center for Infectious Disease"/>
            <person name="Wu L."/>
            <person name="Ma J."/>
        </authorList>
    </citation>
    <scope>NUCLEOTIDE SEQUENCE [LARGE SCALE GENOMIC DNA]</scope>
    <source>
        <strain evidence="9">IBRC-M 10908</strain>
    </source>
</reference>
<dbReference type="SUPFAM" id="SSF46894">
    <property type="entry name" value="C-terminal effector domain of the bipartite response regulators"/>
    <property type="match status" value="1"/>
</dbReference>
<feature type="domain" description="Response regulatory" evidence="7">
    <location>
        <begin position="4"/>
        <end position="119"/>
    </location>
</feature>
<evidence type="ECO:0000256" key="3">
    <source>
        <dbReference type="ARBA" id="ARBA00023125"/>
    </source>
</evidence>
<gene>
    <name evidence="8" type="ORF">ACFPET_17960</name>
</gene>
<protein>
    <submittedName>
        <fullName evidence="8">Response regulator</fullName>
    </submittedName>
</protein>
<dbReference type="PROSITE" id="PS50110">
    <property type="entry name" value="RESPONSE_REGULATORY"/>
    <property type="match status" value="1"/>
</dbReference>
<dbReference type="CDD" id="cd17535">
    <property type="entry name" value="REC_NarL-like"/>
    <property type="match status" value="1"/>
</dbReference>
<evidence type="ECO:0000313" key="9">
    <source>
        <dbReference type="Proteomes" id="UP001595823"/>
    </source>
</evidence>
<keyword evidence="9" id="KW-1185">Reference proteome</keyword>
<dbReference type="PANTHER" id="PTHR43214">
    <property type="entry name" value="TWO-COMPONENT RESPONSE REGULATOR"/>
    <property type="match status" value="1"/>
</dbReference>
<keyword evidence="4" id="KW-0804">Transcription</keyword>
<evidence type="ECO:0000256" key="1">
    <source>
        <dbReference type="ARBA" id="ARBA00022553"/>
    </source>
</evidence>
<dbReference type="CDD" id="cd06170">
    <property type="entry name" value="LuxR_C_like"/>
    <property type="match status" value="1"/>
</dbReference>
<organism evidence="8 9">
    <name type="scientific">Salininema proteolyticum</name>
    <dbReference type="NCBI Taxonomy" id="1607685"/>
    <lineage>
        <taxon>Bacteria</taxon>
        <taxon>Bacillati</taxon>
        <taxon>Actinomycetota</taxon>
        <taxon>Actinomycetes</taxon>
        <taxon>Glycomycetales</taxon>
        <taxon>Glycomycetaceae</taxon>
        <taxon>Salininema</taxon>
    </lineage>
</organism>
<dbReference type="SMART" id="SM00421">
    <property type="entry name" value="HTH_LUXR"/>
    <property type="match status" value="1"/>
</dbReference>
<dbReference type="RefSeq" id="WP_380623688.1">
    <property type="nucleotide sequence ID" value="NZ_JBHSDK010000028.1"/>
</dbReference>
<dbReference type="Gene3D" id="3.40.50.2300">
    <property type="match status" value="1"/>
</dbReference>
<keyword evidence="1 5" id="KW-0597">Phosphoprotein</keyword>
<evidence type="ECO:0000313" key="8">
    <source>
        <dbReference type="EMBL" id="MFC4337091.1"/>
    </source>
</evidence>
<dbReference type="Pfam" id="PF00072">
    <property type="entry name" value="Response_reg"/>
    <property type="match status" value="1"/>
</dbReference>
<sequence length="223" mass="24348">MAVRVVVVDDQELVRSGFSLIIDAQEDMEVVGEADGGARAVEVVRRTEPDVVLLDIRMPDMDGIEVLRRLRNESDARAVMLTTFDNDDFVYRSLEAGAAGFLLKDGRRDDLVHAVRVVASGEALLAPSVTRRLIADAVDRRARRGNVGALPDLTEREREILVLVARGLSNTEIAAAEHVSAHTVKTHISKLLFKLGLRDRTQAVVAAYESGLVVPDRPGYSPG</sequence>
<accession>A0ABV8U3B6</accession>
<dbReference type="SUPFAM" id="SSF52172">
    <property type="entry name" value="CheY-like"/>
    <property type="match status" value="1"/>
</dbReference>
<keyword evidence="2" id="KW-0805">Transcription regulation</keyword>
<evidence type="ECO:0000256" key="2">
    <source>
        <dbReference type="ARBA" id="ARBA00023015"/>
    </source>
</evidence>
<dbReference type="InterPro" id="IPR058245">
    <property type="entry name" value="NreC/VraR/RcsB-like_REC"/>
</dbReference>
<dbReference type="InterPro" id="IPR016032">
    <property type="entry name" value="Sig_transdc_resp-reg_C-effctor"/>
</dbReference>
<dbReference type="SMART" id="SM00448">
    <property type="entry name" value="REC"/>
    <property type="match status" value="1"/>
</dbReference>
<dbReference type="InterPro" id="IPR000792">
    <property type="entry name" value="Tscrpt_reg_LuxR_C"/>
</dbReference>
<comment type="caution">
    <text evidence="8">The sequence shown here is derived from an EMBL/GenBank/DDBJ whole genome shotgun (WGS) entry which is preliminary data.</text>
</comment>
<keyword evidence="3" id="KW-0238">DNA-binding</keyword>
<dbReference type="PRINTS" id="PR00038">
    <property type="entry name" value="HTHLUXR"/>
</dbReference>
<dbReference type="PANTHER" id="PTHR43214:SF24">
    <property type="entry name" value="TRANSCRIPTIONAL REGULATORY PROTEIN NARL-RELATED"/>
    <property type="match status" value="1"/>
</dbReference>
<dbReference type="InterPro" id="IPR001789">
    <property type="entry name" value="Sig_transdc_resp-reg_receiver"/>
</dbReference>
<feature type="modified residue" description="4-aspartylphosphate" evidence="5">
    <location>
        <position position="55"/>
    </location>
</feature>
<evidence type="ECO:0000256" key="5">
    <source>
        <dbReference type="PROSITE-ProRule" id="PRU00169"/>
    </source>
</evidence>
<name>A0ABV8U3B6_9ACTN</name>
<dbReference type="InterPro" id="IPR011006">
    <property type="entry name" value="CheY-like_superfamily"/>
</dbReference>
<evidence type="ECO:0000259" key="6">
    <source>
        <dbReference type="PROSITE" id="PS50043"/>
    </source>
</evidence>
<dbReference type="Proteomes" id="UP001595823">
    <property type="component" value="Unassembled WGS sequence"/>
</dbReference>
<dbReference type="PROSITE" id="PS50043">
    <property type="entry name" value="HTH_LUXR_2"/>
    <property type="match status" value="1"/>
</dbReference>